<dbReference type="Proteomes" id="UP001652625">
    <property type="component" value="Chromosome 07"/>
</dbReference>
<sequence length="235" mass="27053">MKYLVVSFLNEQGSMYVIPDNWLVDDCSCYWPQYVSDARIKKSRKAGEIPDDTWSKDTISIMYRTETYEKACKKLVVAQDTSDLQTEDEEHKTQSRQKRKNDYWYYEDESDNDTNKFNNSYKQSKAKMTKLLKRHILPEAPKISLAIPNQLVRNDILTNRVTSPGLLSSSPNNNTDQLSSVTNCQFNFEKATQPIFKKNTFNDPVVPSASLNILPTDITSLVNVVMEIKVCLKDL</sequence>
<keyword evidence="1" id="KW-1185">Reference proteome</keyword>
<evidence type="ECO:0000313" key="2">
    <source>
        <dbReference type="RefSeq" id="XP_065656830.1"/>
    </source>
</evidence>
<protein>
    <submittedName>
        <fullName evidence="2">Uncharacterized protein LOC136082221</fullName>
    </submittedName>
</protein>
<dbReference type="RefSeq" id="XP_065656830.1">
    <property type="nucleotide sequence ID" value="XM_065800758.1"/>
</dbReference>
<proteinExistence type="predicted"/>
<name>A0ABM4C5I0_HYDVU</name>
<reference evidence="2" key="1">
    <citation type="submission" date="2025-08" db="UniProtKB">
        <authorList>
            <consortium name="RefSeq"/>
        </authorList>
    </citation>
    <scope>IDENTIFICATION</scope>
</reference>
<accession>A0ABM4C5I0</accession>
<gene>
    <name evidence="2" type="primary">LOC136082221</name>
</gene>
<organism evidence="1 2">
    <name type="scientific">Hydra vulgaris</name>
    <name type="common">Hydra</name>
    <name type="synonym">Hydra attenuata</name>
    <dbReference type="NCBI Taxonomy" id="6087"/>
    <lineage>
        <taxon>Eukaryota</taxon>
        <taxon>Metazoa</taxon>
        <taxon>Cnidaria</taxon>
        <taxon>Hydrozoa</taxon>
        <taxon>Hydroidolina</taxon>
        <taxon>Anthoathecata</taxon>
        <taxon>Aplanulata</taxon>
        <taxon>Hydridae</taxon>
        <taxon>Hydra</taxon>
    </lineage>
</organism>
<dbReference type="GeneID" id="136082221"/>
<evidence type="ECO:0000313" key="1">
    <source>
        <dbReference type="Proteomes" id="UP001652625"/>
    </source>
</evidence>